<protein>
    <submittedName>
        <fullName evidence="2">Uncharacterized protein</fullName>
    </submittedName>
</protein>
<dbReference type="OrthoDB" id="7056054at2"/>
<name>A1SRQ9_PSYIN</name>
<dbReference type="AlphaFoldDB" id="A1SRQ9"/>
<gene>
    <name evidence="2" type="ordered locus">Ping_0308</name>
</gene>
<dbReference type="KEGG" id="pin:Ping_0308"/>
<keyword evidence="1" id="KW-1133">Transmembrane helix</keyword>
<proteinExistence type="predicted"/>
<dbReference type="eggNOG" id="ENOG503473C">
    <property type="taxonomic scope" value="Bacteria"/>
</dbReference>
<evidence type="ECO:0000313" key="3">
    <source>
        <dbReference type="Proteomes" id="UP000000639"/>
    </source>
</evidence>
<accession>A1SRQ9</accession>
<keyword evidence="1" id="KW-0812">Transmembrane</keyword>
<dbReference type="HOGENOM" id="CLU_1843470_0_0_6"/>
<sequence length="139" mass="15166">MMGTYANGYHFIIYDHHGKGDLTLFTWDGVSHLSYMVASVANFVTKEMSYIGYQIDRDGKNQETQYLDAGIGVGIDFIEVLFGIIYGIVGIFVGTILNPMNTLINIPGGVALAIESIIEGVANTGSDVISLVTLRHIEF</sequence>
<reference evidence="2 3" key="1">
    <citation type="submission" date="2007-01" db="EMBL/GenBank/DDBJ databases">
        <title>Complete sequence of Psychromonas ingrahamii 37.</title>
        <authorList>
            <consortium name="US DOE Joint Genome Institute"/>
            <person name="Copeland A."/>
            <person name="Lucas S."/>
            <person name="Lapidus A."/>
            <person name="Barry K."/>
            <person name="Detter J.C."/>
            <person name="Glavina del Rio T."/>
            <person name="Hammon N."/>
            <person name="Israni S."/>
            <person name="Dalin E."/>
            <person name="Tice H."/>
            <person name="Pitluck S."/>
            <person name="Thompson L.S."/>
            <person name="Brettin T."/>
            <person name="Bruce D."/>
            <person name="Han C."/>
            <person name="Tapia R."/>
            <person name="Schmutz J."/>
            <person name="Larimer F."/>
            <person name="Land M."/>
            <person name="Hauser L."/>
            <person name="Kyrpides N."/>
            <person name="Ivanova N."/>
            <person name="Staley J."/>
            <person name="Richardson P."/>
        </authorList>
    </citation>
    <scope>NUCLEOTIDE SEQUENCE [LARGE SCALE GENOMIC DNA]</scope>
    <source>
        <strain evidence="2 3">37</strain>
    </source>
</reference>
<dbReference type="RefSeq" id="WP_011768733.1">
    <property type="nucleotide sequence ID" value="NC_008709.1"/>
</dbReference>
<evidence type="ECO:0000313" key="2">
    <source>
        <dbReference type="EMBL" id="ABM02174.1"/>
    </source>
</evidence>
<dbReference type="EMBL" id="CP000510">
    <property type="protein sequence ID" value="ABM02174.1"/>
    <property type="molecule type" value="Genomic_DNA"/>
</dbReference>
<evidence type="ECO:0000256" key="1">
    <source>
        <dbReference type="SAM" id="Phobius"/>
    </source>
</evidence>
<feature type="transmembrane region" description="Helical" evidence="1">
    <location>
        <begin position="77"/>
        <end position="97"/>
    </location>
</feature>
<dbReference type="Proteomes" id="UP000000639">
    <property type="component" value="Chromosome"/>
</dbReference>
<keyword evidence="3" id="KW-1185">Reference proteome</keyword>
<organism evidence="2 3">
    <name type="scientific">Psychromonas ingrahamii (strain DSM 17664 / CCUG 51855 / 37)</name>
    <dbReference type="NCBI Taxonomy" id="357804"/>
    <lineage>
        <taxon>Bacteria</taxon>
        <taxon>Pseudomonadati</taxon>
        <taxon>Pseudomonadota</taxon>
        <taxon>Gammaproteobacteria</taxon>
        <taxon>Alteromonadales</taxon>
        <taxon>Psychromonadaceae</taxon>
        <taxon>Psychromonas</taxon>
    </lineage>
</organism>
<keyword evidence="1" id="KW-0472">Membrane</keyword>